<dbReference type="EMBL" id="JBHFFA010000002">
    <property type="protein sequence ID" value="KAL2643785.1"/>
    <property type="molecule type" value="Genomic_DNA"/>
</dbReference>
<dbReference type="Proteomes" id="UP001605036">
    <property type="component" value="Unassembled WGS sequence"/>
</dbReference>
<dbReference type="AlphaFoldDB" id="A0ABD1Z7L5"/>
<evidence type="ECO:0000313" key="2">
    <source>
        <dbReference type="Proteomes" id="UP001605036"/>
    </source>
</evidence>
<organism evidence="1 2">
    <name type="scientific">Riccia fluitans</name>
    <dbReference type="NCBI Taxonomy" id="41844"/>
    <lineage>
        <taxon>Eukaryota</taxon>
        <taxon>Viridiplantae</taxon>
        <taxon>Streptophyta</taxon>
        <taxon>Embryophyta</taxon>
        <taxon>Marchantiophyta</taxon>
        <taxon>Marchantiopsida</taxon>
        <taxon>Marchantiidae</taxon>
        <taxon>Marchantiales</taxon>
        <taxon>Ricciaceae</taxon>
        <taxon>Riccia</taxon>
    </lineage>
</organism>
<sequence>MEFRQQVADFVKVVRNHRMARVKIGLGSYEGPRSSEQKELSLPYSCWQLVYCYVSFTSADYTPDLLDDTDDQPHMTEATEKYAAQAFKAFDPLSEEIQGMDEEMVKAFIHKKNITRQVPQWKW</sequence>
<name>A0ABD1Z7L5_9MARC</name>
<accession>A0ABD1Z7L5</accession>
<comment type="caution">
    <text evidence="1">The sequence shown here is derived from an EMBL/GenBank/DDBJ whole genome shotgun (WGS) entry which is preliminary data.</text>
</comment>
<keyword evidence="2" id="KW-1185">Reference proteome</keyword>
<evidence type="ECO:0000313" key="1">
    <source>
        <dbReference type="EMBL" id="KAL2643785.1"/>
    </source>
</evidence>
<reference evidence="1 2" key="1">
    <citation type="submission" date="2024-09" db="EMBL/GenBank/DDBJ databases">
        <title>Chromosome-scale assembly of Riccia fluitans.</title>
        <authorList>
            <person name="Paukszto L."/>
            <person name="Sawicki J."/>
            <person name="Karawczyk K."/>
            <person name="Piernik-Szablinska J."/>
            <person name="Szczecinska M."/>
            <person name="Mazdziarz M."/>
        </authorList>
    </citation>
    <scope>NUCLEOTIDE SEQUENCE [LARGE SCALE GENOMIC DNA]</scope>
    <source>
        <strain evidence="1">Rf_01</strain>
        <tissue evidence="1">Aerial parts of the thallus</tissue>
    </source>
</reference>
<protein>
    <submittedName>
        <fullName evidence="1">Uncharacterized protein</fullName>
    </submittedName>
</protein>
<proteinExistence type="predicted"/>
<gene>
    <name evidence="1" type="ORF">R1flu_011372</name>
</gene>